<comment type="caution">
    <text evidence="1">The sequence shown here is derived from an EMBL/GenBank/DDBJ whole genome shotgun (WGS) entry which is preliminary data.</text>
</comment>
<dbReference type="OrthoDB" id="3063824at2759"/>
<protein>
    <submittedName>
        <fullName evidence="1">Uncharacterized protein</fullName>
    </submittedName>
</protein>
<sequence length="233" mass="26246">MEQDGRLETITLSAPLGSTSTQEGGGTILMTLYTASAEGTTLRHATVPFPQTYEAACQQALRSFAVHIPNDTETVALRRAHKRMDGNIVWAVIHADDWSAVLNRTGEEIGVFLPTDNPDRIPYGQERDSKHQGKLVLFHYNGADIENMWKVVGSLKECEEIAHKAFDLLGYTDQPRMMYDLRTIGDLGLRAGYCKTKNSPYYTQHAEWVKIDSNELFKVLTEMYPEPLFICVM</sequence>
<dbReference type="AlphaFoldDB" id="A0A8H5F2E4"/>
<evidence type="ECO:0000313" key="1">
    <source>
        <dbReference type="EMBL" id="KAF5320848.1"/>
    </source>
</evidence>
<reference evidence="1 2" key="1">
    <citation type="journal article" date="2020" name="ISME J.">
        <title>Uncovering the hidden diversity of litter-decomposition mechanisms in mushroom-forming fungi.</title>
        <authorList>
            <person name="Floudas D."/>
            <person name="Bentzer J."/>
            <person name="Ahren D."/>
            <person name="Johansson T."/>
            <person name="Persson P."/>
            <person name="Tunlid A."/>
        </authorList>
    </citation>
    <scope>NUCLEOTIDE SEQUENCE [LARGE SCALE GENOMIC DNA]</scope>
    <source>
        <strain evidence="1 2">CBS 101986</strain>
    </source>
</reference>
<proteinExistence type="predicted"/>
<organism evidence="1 2">
    <name type="scientific">Psilocybe cf. subviscida</name>
    <dbReference type="NCBI Taxonomy" id="2480587"/>
    <lineage>
        <taxon>Eukaryota</taxon>
        <taxon>Fungi</taxon>
        <taxon>Dikarya</taxon>
        <taxon>Basidiomycota</taxon>
        <taxon>Agaricomycotina</taxon>
        <taxon>Agaricomycetes</taxon>
        <taxon>Agaricomycetidae</taxon>
        <taxon>Agaricales</taxon>
        <taxon>Agaricineae</taxon>
        <taxon>Strophariaceae</taxon>
        <taxon>Psilocybe</taxon>
    </lineage>
</organism>
<keyword evidence="2" id="KW-1185">Reference proteome</keyword>
<accession>A0A8H5F2E4</accession>
<dbReference type="EMBL" id="JAACJJ010000028">
    <property type="protein sequence ID" value="KAF5320848.1"/>
    <property type="molecule type" value="Genomic_DNA"/>
</dbReference>
<name>A0A8H5F2E4_9AGAR</name>
<evidence type="ECO:0000313" key="2">
    <source>
        <dbReference type="Proteomes" id="UP000567179"/>
    </source>
</evidence>
<dbReference type="Proteomes" id="UP000567179">
    <property type="component" value="Unassembled WGS sequence"/>
</dbReference>
<gene>
    <name evidence="1" type="ORF">D9619_002272</name>
</gene>